<name>A0AA40VPH5_9NOST</name>
<evidence type="ECO:0000313" key="2">
    <source>
        <dbReference type="Proteomes" id="UP001165986"/>
    </source>
</evidence>
<organism evidence="1 2">
    <name type="scientific">Komarekiella delphini-convector SJRDD-AB1</name>
    <dbReference type="NCBI Taxonomy" id="2593771"/>
    <lineage>
        <taxon>Bacteria</taxon>
        <taxon>Bacillati</taxon>
        <taxon>Cyanobacteriota</taxon>
        <taxon>Cyanophyceae</taxon>
        <taxon>Nostocales</taxon>
        <taxon>Nostocaceae</taxon>
        <taxon>Komarekiella</taxon>
        <taxon>Komarekiella delphini-convector</taxon>
    </lineage>
</organism>
<reference evidence="1" key="1">
    <citation type="submission" date="2019-07" db="EMBL/GenBank/DDBJ databases">
        <title>Toxilogical consequences of a new and cryptic species of cyanobacteria (Komarekiella delphini-convector) recovered from the epidermis of a bottlenose dolphin and 1500 ft. in the air.</title>
        <authorList>
            <person name="Brown A.O."/>
            <person name="Dvorak P."/>
            <person name="Villanueva C.D."/>
            <person name="Foss A.J."/>
            <person name="Garvey A.D."/>
            <person name="Gibson Q.A."/>
            <person name="Johansen J.R."/>
            <person name="Casamatta D.A."/>
        </authorList>
    </citation>
    <scope>NUCLEOTIDE SEQUENCE</scope>
    <source>
        <strain evidence="1">SJRDD-AB1</strain>
    </source>
</reference>
<evidence type="ECO:0000313" key="1">
    <source>
        <dbReference type="EMBL" id="MBD6614700.1"/>
    </source>
</evidence>
<protein>
    <submittedName>
        <fullName evidence="1">Uncharacterized protein</fullName>
    </submittedName>
</protein>
<dbReference type="AlphaFoldDB" id="A0AA40VPH5"/>
<dbReference type="Proteomes" id="UP001165986">
    <property type="component" value="Unassembled WGS sequence"/>
</dbReference>
<comment type="caution">
    <text evidence="1">The sequence shown here is derived from an EMBL/GenBank/DDBJ whole genome shotgun (WGS) entry which is preliminary data.</text>
</comment>
<dbReference type="EMBL" id="VJXY01000001">
    <property type="protein sequence ID" value="MBD6614700.1"/>
    <property type="molecule type" value="Genomic_DNA"/>
</dbReference>
<accession>A0AA40VPH5</accession>
<dbReference type="RefSeq" id="WP_191755934.1">
    <property type="nucleotide sequence ID" value="NZ_VJXY01000001.1"/>
</dbReference>
<proteinExistence type="predicted"/>
<keyword evidence="2" id="KW-1185">Reference proteome</keyword>
<gene>
    <name evidence="1" type="ORF">FNW02_02165</name>
</gene>
<sequence>MLITNELRWFYPGTIPEDIKLWFQQNCLVDPFQSPESREDLYLYSPGCDYMGIKLRQGRLEVKWRQAELDLVRFGELAEGRAEKWGKWLCCDSTGESFQPATVLDNASWVSVQKVRYSQLYQVLPDSSVQPVVGNENIDNPCTVEITHLVIRDNPWWSIGFEASGEDVCLMDNLQTTASSIFNTYQGSRLGAADSYAYPHWLGLVYR</sequence>